<organism evidence="1 2">
    <name type="scientific">Pseudoalteromonas rhizosphaerae</name>
    <dbReference type="NCBI Taxonomy" id="2518973"/>
    <lineage>
        <taxon>Bacteria</taxon>
        <taxon>Pseudomonadati</taxon>
        <taxon>Pseudomonadota</taxon>
        <taxon>Gammaproteobacteria</taxon>
        <taxon>Alteromonadales</taxon>
        <taxon>Pseudoalteromonadaceae</taxon>
        <taxon>Pseudoalteromonas</taxon>
    </lineage>
</organism>
<dbReference type="Proteomes" id="UP001620262">
    <property type="component" value="Unassembled WGS sequence"/>
</dbReference>
<keyword evidence="2" id="KW-1185">Reference proteome</keyword>
<evidence type="ECO:0000313" key="1">
    <source>
        <dbReference type="EMBL" id="MFK3866556.1"/>
    </source>
</evidence>
<accession>A0ABW8L7L4</accession>
<comment type="caution">
    <text evidence="1">The sequence shown here is derived from an EMBL/GenBank/DDBJ whole genome shotgun (WGS) entry which is preliminary data.</text>
</comment>
<evidence type="ECO:0000313" key="2">
    <source>
        <dbReference type="Proteomes" id="UP001620262"/>
    </source>
</evidence>
<gene>
    <name evidence="1" type="ORF">ACI2JU_22175</name>
</gene>
<name>A0ABW8L7L4_9GAMM</name>
<dbReference type="PANTHER" id="PTHR35609">
    <property type="entry name" value="MACRO DOMAIN-CONTAINING PROTEIN"/>
    <property type="match status" value="1"/>
</dbReference>
<dbReference type="RefSeq" id="WP_182831358.1">
    <property type="nucleotide sequence ID" value="NZ_JBJDOT010000051.1"/>
</dbReference>
<proteinExistence type="predicted"/>
<sequence length="333" mass="37181">MWFEKLTGFSEESPLQVHKNLSVNGNILKSHINAKEYHCGLLETPSLAELRNRVNYNKALDTKNSIREIVANVQDLHTDKNNVGALFQVASQFNLLEMVSPDVTPEHGVDGYEYDRTQGPACAIAAGAGTIYRNYFANVNGEIGQTANNQIDCLSDIGAALGNKNNRLWQMKNGYALVSEEGLTEINEKINSTTESELDKLKALLRIGIQWDTEVTLNTLKQTVSQVYCSALPVAYSQIPPRLWANFAKLILEACYEATICSAILNYQKTGNNKVYLTLIGGGVFGNDRQWILQAIERALKLYEYADLDIFIVSYGSCDPYVQKFIDNFSKNK</sequence>
<dbReference type="PANTHER" id="PTHR35609:SF1">
    <property type="entry name" value="MACRO DOMAIN-CONTAINING PROTEIN"/>
    <property type="match status" value="1"/>
</dbReference>
<reference evidence="1 2" key="1">
    <citation type="submission" date="2024-11" db="EMBL/GenBank/DDBJ databases">
        <title>The Natural Products Discovery Center: Release of the First 8490 Sequenced Strains for Exploring Actinobacteria Biosynthetic Diversity.</title>
        <authorList>
            <person name="Kalkreuter E."/>
            <person name="Kautsar S.A."/>
            <person name="Yang D."/>
            <person name="Bader C.D."/>
            <person name="Teijaro C.N."/>
            <person name="Fluegel L."/>
            <person name="Davis C.M."/>
            <person name="Simpson J.R."/>
            <person name="Lauterbach L."/>
            <person name="Steele A.D."/>
            <person name="Gui C."/>
            <person name="Meng S."/>
            <person name="Li G."/>
            <person name="Viehrig K."/>
            <person name="Ye F."/>
            <person name="Su P."/>
            <person name="Kiefer A.F."/>
            <person name="Nichols A."/>
            <person name="Cepeda A.J."/>
            <person name="Yan W."/>
            <person name="Fan B."/>
            <person name="Jiang Y."/>
            <person name="Adhikari A."/>
            <person name="Zheng C.-J."/>
            <person name="Schuster L."/>
            <person name="Cowan T.M."/>
            <person name="Smanski M.J."/>
            <person name="Chevrette M.G."/>
            <person name="De Carvalho L.P.S."/>
            <person name="Shen B."/>
        </authorList>
    </citation>
    <scope>NUCLEOTIDE SEQUENCE [LARGE SCALE GENOMIC DNA]</scope>
    <source>
        <strain evidence="1 2">NPDC078403</strain>
    </source>
</reference>
<dbReference type="EMBL" id="JBJDOT010000051">
    <property type="protein sequence ID" value="MFK3866556.1"/>
    <property type="molecule type" value="Genomic_DNA"/>
</dbReference>
<protein>
    <recommendedName>
        <fullName evidence="3">Macro domain-containing protein</fullName>
    </recommendedName>
</protein>
<evidence type="ECO:0008006" key="3">
    <source>
        <dbReference type="Google" id="ProtNLM"/>
    </source>
</evidence>